<feature type="transmembrane region" description="Helical" evidence="13">
    <location>
        <begin position="755"/>
        <end position="781"/>
    </location>
</feature>
<evidence type="ECO:0000256" key="10">
    <source>
        <dbReference type="ARBA" id="ARBA00023136"/>
    </source>
</evidence>
<keyword evidence="17" id="KW-1185">Reference proteome</keyword>
<dbReference type="InterPro" id="IPR011527">
    <property type="entry name" value="ABC1_TM_dom"/>
</dbReference>
<dbReference type="InterPro" id="IPR003439">
    <property type="entry name" value="ABC_transporter-like_ATP-bd"/>
</dbReference>
<feature type="transmembrane region" description="Helical" evidence="13">
    <location>
        <begin position="879"/>
        <end position="898"/>
    </location>
</feature>
<dbReference type="GO" id="GO:0005743">
    <property type="term" value="C:mitochondrial inner membrane"/>
    <property type="evidence" value="ECO:0007669"/>
    <property type="project" value="TreeGrafter"/>
</dbReference>
<organism evidence="16 17">
    <name type="scientific">Geranomyces variabilis</name>
    <dbReference type="NCBI Taxonomy" id="109894"/>
    <lineage>
        <taxon>Eukaryota</taxon>
        <taxon>Fungi</taxon>
        <taxon>Fungi incertae sedis</taxon>
        <taxon>Chytridiomycota</taxon>
        <taxon>Chytridiomycota incertae sedis</taxon>
        <taxon>Chytridiomycetes</taxon>
        <taxon>Spizellomycetales</taxon>
        <taxon>Powellomycetaceae</taxon>
        <taxon>Geranomyces</taxon>
    </lineage>
</organism>
<dbReference type="Gene3D" id="1.20.1560.10">
    <property type="entry name" value="ABC transporter type 1, transmembrane domain"/>
    <property type="match status" value="1"/>
</dbReference>
<dbReference type="GO" id="GO:0005524">
    <property type="term" value="F:ATP binding"/>
    <property type="evidence" value="ECO:0007669"/>
    <property type="project" value="UniProtKB-KW"/>
</dbReference>
<dbReference type="Proteomes" id="UP001212152">
    <property type="component" value="Unassembled WGS sequence"/>
</dbReference>
<sequence>MSSFNNDIHQGLPIDAVPMIDRSSNLNKGERSNINHTALDVDHLSADDQDGFGSDPNGKNAKGKKEKPEEHAVPILELWRFASVGERLLIGLALLGSAVVGAIMPLSIVVLGSTLGQLGGLLQGNIGGSPLLDAIVPTILKFVWLGIAAFVAAYLSQVIWVLTGEYQTVRIRERYVRAILRQDIAWFDSGKDSSVVTKLAQNCSLIQSGISEKVGEGVQMLAQFVAGLIIAFIHGWKLALVTLAAVPLVGVVGVFMSIAMSKFGKEEQDAYAAAGSIAEESIAGIRTICAFSMEDRFKKSYLKQLLTAERTEIARALITGLGGGSFMGTMFLAYALSFWYGSKLVSQGSMNGGDVLVVFFALLMGVMDLSDLPVSLSAVASARTAAYTVFQTIDRVPEIDNMSDSGLRPAECHGKFEIKSVDFAYPTRPDVQILDNFSVTIPAGKTVAFVGSSGSGKSTIVGLLQRFYDVAAGSISLDGNPLKDINPSWLRSQIGLVGQEPVLFNTSIRNNIAMGSLDEQRVTQSDVEHAAKMANCYDFVVKLPRGFDTTVGEAGSLLSGGQKQRICIARAIIRNPRILILDEATSALDTASERQVKRAIESASVDRTVVMIAHRLSTIRNADLIVVIHKGAIVEQGTHTDLLAKAHGHYSRLVAAQTIRGAHDGQGIEEILPANANGSDDTLDNQPPFKTSMPYADPRVYPSAAVPIDFDELAREEGAQAVPNVGQAPVVVAVGSFPSPLRQVFVMAGKQTKNLILGIMGALLAGCVFPIFSLIFARIIVVLVENDPTNISPGPFQGANLYAFLFVIIAVASFFGLWFQTYFFGIIAAVLATRLRAAMFGSMLNQEMSFFDDDSNSLGALTTRLASEAAKISETVTEVGGGSFMIIGSIITGLTIAFCASWKLTFIVMLTVPFILFAHYYEANIRASFGEAINGAYEESGRIASEAVRHIRTVAALGREDFFQKKFRAAAQAPHKSAIREAFLASFGHAVSASFNMLCNAVGFYAGVRLLVAGQLSLTDMFSVMMAVTITSSLVGKSSGFIAQISKSRFSAIKCLEIIHRKSMVDPLQPGKTFAAGLPNGAFDCRDVAFAYPTRESSPIFTGGFNLVGKANQRLAIVGPSGCGKSTTIAFLQRWYDVSGGQVDVDGINVKEYDVQWLRKTMALVGQEPVLFDMSIRENILWATDRTDVSEAELDAACHGANIHSFIASLPNGYATSVGAKGSQLSGGQKQRIAIARALIRKPKMLLLDEATSALDSESEQIVNAALDKASTQADRTTVIIAHRLSSIQDCEQIAVVSAGSVAELGTHSELMALNGIYAELVRQQDVQE</sequence>
<dbReference type="CDD" id="cd18577">
    <property type="entry name" value="ABC_6TM_Pgp_ABCB1_D1_like"/>
    <property type="match status" value="1"/>
</dbReference>
<reference evidence="16" key="1">
    <citation type="submission" date="2020-05" db="EMBL/GenBank/DDBJ databases">
        <title>Phylogenomic resolution of chytrid fungi.</title>
        <authorList>
            <person name="Stajich J.E."/>
            <person name="Amses K."/>
            <person name="Simmons R."/>
            <person name="Seto K."/>
            <person name="Myers J."/>
            <person name="Bonds A."/>
            <person name="Quandt C.A."/>
            <person name="Barry K."/>
            <person name="Liu P."/>
            <person name="Grigoriev I."/>
            <person name="Longcore J.E."/>
            <person name="James T.Y."/>
        </authorList>
    </citation>
    <scope>NUCLEOTIDE SEQUENCE</scope>
    <source>
        <strain evidence="16">JEL0379</strain>
    </source>
</reference>
<evidence type="ECO:0000256" key="13">
    <source>
        <dbReference type="SAM" id="Phobius"/>
    </source>
</evidence>
<feature type="transmembrane region" description="Helical" evidence="13">
    <location>
        <begin position="239"/>
        <end position="259"/>
    </location>
</feature>
<evidence type="ECO:0000256" key="4">
    <source>
        <dbReference type="ARBA" id="ARBA00022692"/>
    </source>
</evidence>
<dbReference type="PROSITE" id="PS00211">
    <property type="entry name" value="ABC_TRANSPORTER_1"/>
    <property type="match status" value="2"/>
</dbReference>
<feature type="transmembrane region" description="Helical" evidence="13">
    <location>
        <begin position="313"/>
        <end position="335"/>
    </location>
</feature>
<keyword evidence="3" id="KW-0813">Transport</keyword>
<keyword evidence="8" id="KW-1278">Translocase</keyword>
<keyword evidence="10 13" id="KW-0472">Membrane</keyword>
<dbReference type="FunFam" id="3.40.50.300:FF:000066">
    <property type="entry name" value="ABC transporter B family member 1"/>
    <property type="match status" value="1"/>
</dbReference>
<dbReference type="SUPFAM" id="SSF90123">
    <property type="entry name" value="ABC transporter transmembrane region"/>
    <property type="match status" value="2"/>
</dbReference>
<name>A0AAD5TDL5_9FUNG</name>
<protein>
    <submittedName>
        <fullName evidence="16">Uncharacterized protein</fullName>
    </submittedName>
</protein>
<feature type="transmembrane region" description="Helical" evidence="13">
    <location>
        <begin position="142"/>
        <end position="162"/>
    </location>
</feature>
<feature type="transmembrane region" description="Helical" evidence="13">
    <location>
        <begin position="355"/>
        <end position="374"/>
    </location>
</feature>
<feature type="transmembrane region" description="Helical" evidence="13">
    <location>
        <begin position="801"/>
        <end position="833"/>
    </location>
</feature>
<evidence type="ECO:0000313" key="16">
    <source>
        <dbReference type="EMBL" id="KAJ3169365.1"/>
    </source>
</evidence>
<dbReference type="Gene3D" id="3.40.50.300">
    <property type="entry name" value="P-loop containing nucleotide triphosphate hydrolases"/>
    <property type="match status" value="2"/>
</dbReference>
<evidence type="ECO:0000259" key="15">
    <source>
        <dbReference type="PROSITE" id="PS50929"/>
    </source>
</evidence>
<evidence type="ECO:0000256" key="12">
    <source>
        <dbReference type="SAM" id="MobiDB-lite"/>
    </source>
</evidence>
<dbReference type="InterPro" id="IPR036640">
    <property type="entry name" value="ABC1_TM_sf"/>
</dbReference>
<dbReference type="EMBL" id="JADGJQ010000108">
    <property type="protein sequence ID" value="KAJ3169365.1"/>
    <property type="molecule type" value="Genomic_DNA"/>
</dbReference>
<evidence type="ECO:0000256" key="8">
    <source>
        <dbReference type="ARBA" id="ARBA00022967"/>
    </source>
</evidence>
<evidence type="ECO:0000256" key="6">
    <source>
        <dbReference type="ARBA" id="ARBA00022741"/>
    </source>
</evidence>
<keyword evidence="6" id="KW-0547">Nucleotide-binding</keyword>
<dbReference type="PANTHER" id="PTHR43394:SF27">
    <property type="entry name" value="ATP-DEPENDENT TRANSLOCASE ABCB1-LIKE"/>
    <property type="match status" value="1"/>
</dbReference>
<feature type="transmembrane region" description="Helical" evidence="13">
    <location>
        <begin position="88"/>
        <end position="111"/>
    </location>
</feature>
<keyword evidence="4 13" id="KW-0812">Transmembrane</keyword>
<comment type="similarity">
    <text evidence="2">Belongs to the ABC transporter superfamily. ABCB family. Multidrug resistance exporter (TC 3.A.1.201) subfamily.</text>
</comment>
<dbReference type="InterPro" id="IPR039421">
    <property type="entry name" value="Type_1_exporter"/>
</dbReference>
<feature type="region of interest" description="Disordered" evidence="12">
    <location>
        <begin position="44"/>
        <end position="68"/>
    </location>
</feature>
<proteinExistence type="inferred from homology"/>
<keyword evidence="5" id="KW-0677">Repeat</keyword>
<dbReference type="GO" id="GO:0016887">
    <property type="term" value="F:ATP hydrolysis activity"/>
    <property type="evidence" value="ECO:0007669"/>
    <property type="project" value="InterPro"/>
</dbReference>
<evidence type="ECO:0000256" key="1">
    <source>
        <dbReference type="ARBA" id="ARBA00004651"/>
    </source>
</evidence>
<evidence type="ECO:0000259" key="14">
    <source>
        <dbReference type="PROSITE" id="PS50893"/>
    </source>
</evidence>
<dbReference type="PROSITE" id="PS50893">
    <property type="entry name" value="ABC_TRANSPORTER_2"/>
    <property type="match status" value="2"/>
</dbReference>
<gene>
    <name evidence="16" type="ORF">HDU87_000640</name>
</gene>
<dbReference type="InterPro" id="IPR017871">
    <property type="entry name" value="ABC_transporter-like_CS"/>
</dbReference>
<comment type="subcellular location">
    <subcellularLocation>
        <location evidence="1">Cell membrane</location>
        <topology evidence="1">Multi-pass membrane protein</topology>
    </subcellularLocation>
</comment>
<dbReference type="GO" id="GO:0005886">
    <property type="term" value="C:plasma membrane"/>
    <property type="evidence" value="ECO:0007669"/>
    <property type="project" value="UniProtKB-SubCell"/>
</dbReference>
<feature type="domain" description="ABC transporter" evidence="14">
    <location>
        <begin position="1083"/>
        <end position="1324"/>
    </location>
</feature>
<keyword evidence="11" id="KW-0325">Glycoprotein</keyword>
<dbReference type="PANTHER" id="PTHR43394">
    <property type="entry name" value="ATP-DEPENDENT PERMEASE MDL1, MITOCHONDRIAL"/>
    <property type="match status" value="1"/>
</dbReference>
<dbReference type="SMART" id="SM00382">
    <property type="entry name" value="AAA"/>
    <property type="match status" value="2"/>
</dbReference>
<dbReference type="InterPro" id="IPR003593">
    <property type="entry name" value="AAA+_ATPase"/>
</dbReference>
<evidence type="ECO:0000256" key="3">
    <source>
        <dbReference type="ARBA" id="ARBA00022448"/>
    </source>
</evidence>
<feature type="domain" description="ABC transmembrane type-1" evidence="15">
    <location>
        <begin position="756"/>
        <end position="1047"/>
    </location>
</feature>
<dbReference type="CDD" id="cd18578">
    <property type="entry name" value="ABC_6TM_Pgp_ABCB1_D2_like"/>
    <property type="match status" value="1"/>
</dbReference>
<feature type="transmembrane region" description="Helical" evidence="13">
    <location>
        <begin position="904"/>
        <end position="921"/>
    </location>
</feature>
<feature type="domain" description="ABC transporter" evidence="14">
    <location>
        <begin position="418"/>
        <end position="655"/>
    </location>
</feature>
<evidence type="ECO:0000256" key="9">
    <source>
        <dbReference type="ARBA" id="ARBA00022989"/>
    </source>
</evidence>
<dbReference type="Pfam" id="PF00664">
    <property type="entry name" value="ABC_membrane"/>
    <property type="match status" value="2"/>
</dbReference>
<accession>A0AAD5TDL5</accession>
<keyword evidence="7" id="KW-0067">ATP-binding</keyword>
<feature type="domain" description="ABC transmembrane type-1" evidence="15">
    <location>
        <begin position="92"/>
        <end position="381"/>
    </location>
</feature>
<dbReference type="GO" id="GO:0090374">
    <property type="term" value="P:oligopeptide export from mitochondrion"/>
    <property type="evidence" value="ECO:0007669"/>
    <property type="project" value="TreeGrafter"/>
</dbReference>
<evidence type="ECO:0000256" key="11">
    <source>
        <dbReference type="ARBA" id="ARBA00023180"/>
    </source>
</evidence>
<dbReference type="SUPFAM" id="SSF52540">
    <property type="entry name" value="P-loop containing nucleoside triphosphate hydrolases"/>
    <property type="match status" value="2"/>
</dbReference>
<keyword evidence="9 13" id="KW-1133">Transmembrane helix</keyword>
<evidence type="ECO:0000256" key="7">
    <source>
        <dbReference type="ARBA" id="ARBA00022840"/>
    </source>
</evidence>
<evidence type="ECO:0000313" key="17">
    <source>
        <dbReference type="Proteomes" id="UP001212152"/>
    </source>
</evidence>
<dbReference type="PROSITE" id="PS50929">
    <property type="entry name" value="ABC_TM1F"/>
    <property type="match status" value="2"/>
</dbReference>
<dbReference type="FunFam" id="3.40.50.300:FF:000479">
    <property type="entry name" value="Multidrug resistance protein 1A"/>
    <property type="match status" value="1"/>
</dbReference>
<dbReference type="GO" id="GO:0015421">
    <property type="term" value="F:ABC-type oligopeptide transporter activity"/>
    <property type="evidence" value="ECO:0007669"/>
    <property type="project" value="TreeGrafter"/>
</dbReference>
<comment type="caution">
    <text evidence="16">The sequence shown here is derived from an EMBL/GenBank/DDBJ whole genome shotgun (WGS) entry which is preliminary data.</text>
</comment>
<dbReference type="CDD" id="cd03249">
    <property type="entry name" value="ABC_MTABC3_MDL1_MDL2"/>
    <property type="match status" value="2"/>
</dbReference>
<evidence type="ECO:0000256" key="5">
    <source>
        <dbReference type="ARBA" id="ARBA00022737"/>
    </source>
</evidence>
<dbReference type="InterPro" id="IPR027417">
    <property type="entry name" value="P-loop_NTPase"/>
</dbReference>
<evidence type="ECO:0000256" key="2">
    <source>
        <dbReference type="ARBA" id="ARBA00007577"/>
    </source>
</evidence>
<dbReference type="Pfam" id="PF00005">
    <property type="entry name" value="ABC_tran"/>
    <property type="match status" value="2"/>
</dbReference>